<proteinExistence type="predicted"/>
<reference evidence="2" key="1">
    <citation type="journal article" date="2017" name="BMC Genomics">
        <title>Xanthomonas adaptation to common bean is associated with horizontal transfers of genes encoding TAL effectors.</title>
        <authorList>
            <person name="Ruh M."/>
            <person name="Briand M."/>
            <person name="Bonneau S."/>
            <person name="Jacques M.A."/>
            <person name="Chen N.W.G."/>
        </authorList>
    </citation>
    <scope>NUCLEOTIDE SEQUENCE [LARGE SCALE GENOMIC DNA]</scope>
    <source>
        <strain evidence="2">CFBP6167</strain>
    </source>
</reference>
<name>A0A808FFS3_XANCI</name>
<protein>
    <submittedName>
        <fullName evidence="2">Uncharacterized protein</fullName>
    </submittedName>
</protein>
<accession>A0A808FFS3</accession>
<dbReference type="EMBL" id="CP021018">
    <property type="protein sequence ID" value="ATS88411.1"/>
    <property type="molecule type" value="Genomic_DNA"/>
</dbReference>
<organism evidence="2">
    <name type="scientific">Xanthomonas citri pv. phaseoli var. fuscans</name>
    <dbReference type="NCBI Taxonomy" id="473423"/>
    <lineage>
        <taxon>Bacteria</taxon>
        <taxon>Pseudomonadati</taxon>
        <taxon>Pseudomonadota</taxon>
        <taxon>Gammaproteobacteria</taxon>
        <taxon>Lysobacterales</taxon>
        <taxon>Lysobacteraceae</taxon>
        <taxon>Xanthomonas</taxon>
    </lineage>
</organism>
<dbReference type="AlphaFoldDB" id="A0A808FFS3"/>
<gene>
    <name evidence="2" type="ORF">XcfCFBP6167P_08910</name>
</gene>
<evidence type="ECO:0000256" key="1">
    <source>
        <dbReference type="SAM" id="MobiDB-lite"/>
    </source>
</evidence>
<sequence length="83" mass="8589">MSEPVRHRVAANARDLPSIALRDALPGAADGSVTLPMSLATARACRSSMVAQARPSLASPASNGAQPSTMRNTESMRGRARSA</sequence>
<evidence type="ECO:0000313" key="2">
    <source>
        <dbReference type="EMBL" id="ATS88411.1"/>
    </source>
</evidence>
<feature type="region of interest" description="Disordered" evidence="1">
    <location>
        <begin position="52"/>
        <end position="83"/>
    </location>
</feature>
<feature type="compositionally biased region" description="Polar residues" evidence="1">
    <location>
        <begin position="59"/>
        <end position="75"/>
    </location>
</feature>